<dbReference type="InterPro" id="IPR025665">
    <property type="entry name" value="Beta-barrel_OMP_2"/>
</dbReference>
<dbReference type="RefSeq" id="WP_169550897.1">
    <property type="nucleotide sequence ID" value="NZ_CP051677.1"/>
</dbReference>
<proteinExistence type="predicted"/>
<evidence type="ECO:0000256" key="1">
    <source>
        <dbReference type="SAM" id="MobiDB-lite"/>
    </source>
</evidence>
<accession>A0A7L5DTP4</accession>
<evidence type="ECO:0000259" key="2">
    <source>
        <dbReference type="Pfam" id="PF13568"/>
    </source>
</evidence>
<evidence type="ECO:0000313" key="3">
    <source>
        <dbReference type="EMBL" id="QJD78930.1"/>
    </source>
</evidence>
<evidence type="ECO:0000313" key="4">
    <source>
        <dbReference type="Proteomes" id="UP000501128"/>
    </source>
</evidence>
<feature type="domain" description="Outer membrane protein beta-barrel" evidence="2">
    <location>
        <begin position="91"/>
        <end position="242"/>
    </location>
</feature>
<feature type="region of interest" description="Disordered" evidence="1">
    <location>
        <begin position="45"/>
        <end position="79"/>
    </location>
</feature>
<sequence length="270" mass="28946">MNPFWHTNLSALVLTGLTTVSVLGQSAPPNRQQALYDQYNGISHRSTGVKPVTKQKQPVVGQPRPESAPAPVETDSRTEEAAMPVVHISERTRVRIGARGGVLTPVLTGNNRYSAGTDFIGGVMLVVGSGRVQFQPEVNYSRTAFRSRFLGNGIARSAVDQVVVPLLARLSFGPVTGTQVYINAGPYSAYETSNSVNGLKIPFDRDEQRLSYGAAAGVGLAVRTGPGHIGLDVRGRYQLTSTTPAGSEARSSALYTEATLSYLYPLGRRR</sequence>
<dbReference type="AlphaFoldDB" id="A0A7L5DTP4"/>
<protein>
    <submittedName>
        <fullName evidence="3">PorT family protein</fullName>
    </submittedName>
</protein>
<feature type="compositionally biased region" description="Low complexity" evidence="1">
    <location>
        <begin position="48"/>
        <end position="63"/>
    </location>
</feature>
<dbReference type="KEGG" id="srho:HH216_11215"/>
<dbReference type="EMBL" id="CP051677">
    <property type="protein sequence ID" value="QJD78930.1"/>
    <property type="molecule type" value="Genomic_DNA"/>
</dbReference>
<reference evidence="3 4" key="1">
    <citation type="submission" date="2020-04" db="EMBL/GenBank/DDBJ databases">
        <title>Genome sequencing of novel species.</title>
        <authorList>
            <person name="Heo J."/>
            <person name="Kim S.-J."/>
            <person name="Kim J.-S."/>
            <person name="Hong S.-B."/>
            <person name="Kwon S.-W."/>
        </authorList>
    </citation>
    <scope>NUCLEOTIDE SEQUENCE [LARGE SCALE GENOMIC DNA]</scope>
    <source>
        <strain evidence="3 4">CJU-R4</strain>
    </source>
</reference>
<dbReference type="Pfam" id="PF13568">
    <property type="entry name" value="OMP_b-brl_2"/>
    <property type="match status" value="1"/>
</dbReference>
<name>A0A7L5DTP4_9BACT</name>
<dbReference type="Proteomes" id="UP000501128">
    <property type="component" value="Chromosome"/>
</dbReference>
<gene>
    <name evidence="3" type="ORF">HH216_11215</name>
</gene>
<organism evidence="3 4">
    <name type="scientific">Spirosoma rhododendri</name>
    <dbReference type="NCBI Taxonomy" id="2728024"/>
    <lineage>
        <taxon>Bacteria</taxon>
        <taxon>Pseudomonadati</taxon>
        <taxon>Bacteroidota</taxon>
        <taxon>Cytophagia</taxon>
        <taxon>Cytophagales</taxon>
        <taxon>Cytophagaceae</taxon>
        <taxon>Spirosoma</taxon>
    </lineage>
</organism>
<keyword evidence="4" id="KW-1185">Reference proteome</keyword>